<name>A0A0B3SKN7_9RHOB</name>
<evidence type="ECO:0000313" key="1">
    <source>
        <dbReference type="EMBL" id="KHQ51114.1"/>
    </source>
</evidence>
<reference evidence="1 2" key="1">
    <citation type="submission" date="2014-10" db="EMBL/GenBank/DDBJ databases">
        <title>Genome sequence of Ponticoccus sp. strain UMTAT08 isolated from clonal culture of toxic dinoflagellate Alexandrium tamiyavanichii.</title>
        <authorList>
            <person name="Gan H.Y."/>
            <person name="Muhd D.-D."/>
            <person name="Mohd Noor M.E."/>
            <person name="Yeong Y.S."/>
            <person name="Usup G."/>
        </authorList>
    </citation>
    <scope>NUCLEOTIDE SEQUENCE [LARGE SCALE GENOMIC DNA]</scope>
    <source>
        <strain evidence="1 2">UMTAT08</strain>
    </source>
</reference>
<dbReference type="EMBL" id="JSUQ01000020">
    <property type="protein sequence ID" value="KHQ51114.1"/>
    <property type="molecule type" value="Genomic_DNA"/>
</dbReference>
<protein>
    <submittedName>
        <fullName evidence="1">Uncharacterized protein</fullName>
    </submittedName>
</protein>
<dbReference type="AlphaFoldDB" id="A0A0B3SKN7"/>
<gene>
    <name evidence="1" type="ORF">OA50_04485</name>
</gene>
<proteinExistence type="predicted"/>
<sequence>MMRRGFLGALLGAPVAAKSAIESGVADFGGLTSQSNVYHYDAEGPSEEWIAHDRLADKLHDAIFAKREGHVHVSEDIKAMKSWSPAFKRYAAMQDERKSRTMHDSITEAMRDENPITRAAKLARIAARIGVKT</sequence>
<dbReference type="RefSeq" id="WP_043145306.1">
    <property type="nucleotide sequence ID" value="NZ_JSUQ01000020.1"/>
</dbReference>
<comment type="caution">
    <text evidence="1">The sequence shown here is derived from an EMBL/GenBank/DDBJ whole genome shotgun (WGS) entry which is preliminary data.</text>
</comment>
<organism evidence="1 2">
    <name type="scientific">Mameliella alba</name>
    <dbReference type="NCBI Taxonomy" id="561184"/>
    <lineage>
        <taxon>Bacteria</taxon>
        <taxon>Pseudomonadati</taxon>
        <taxon>Pseudomonadota</taxon>
        <taxon>Alphaproteobacteria</taxon>
        <taxon>Rhodobacterales</taxon>
        <taxon>Roseobacteraceae</taxon>
        <taxon>Mameliella</taxon>
    </lineage>
</organism>
<keyword evidence="2" id="KW-1185">Reference proteome</keyword>
<evidence type="ECO:0000313" key="2">
    <source>
        <dbReference type="Proteomes" id="UP000030960"/>
    </source>
</evidence>
<dbReference type="Proteomes" id="UP000030960">
    <property type="component" value="Unassembled WGS sequence"/>
</dbReference>
<accession>A0A0B3SKN7</accession>